<gene>
    <name evidence="8" type="ORF">GCM10009776_28480</name>
</gene>
<dbReference type="InterPro" id="IPR046945">
    <property type="entry name" value="RHMD-like"/>
</dbReference>
<accession>A0ABP5CH61</accession>
<evidence type="ECO:0000256" key="6">
    <source>
        <dbReference type="ARBA" id="ARBA00023239"/>
    </source>
</evidence>
<dbReference type="InterPro" id="IPR023210">
    <property type="entry name" value="NADP_OxRdtase_dom"/>
</dbReference>
<dbReference type="InterPro" id="IPR013341">
    <property type="entry name" value="Mandelate_racemase_N_dom"/>
</dbReference>
<dbReference type="Pfam" id="PF13378">
    <property type="entry name" value="MR_MLE_C"/>
    <property type="match status" value="1"/>
</dbReference>
<dbReference type="InterPro" id="IPR029065">
    <property type="entry name" value="Enolase_C-like"/>
</dbReference>
<keyword evidence="4" id="KW-0479">Metal-binding</keyword>
<dbReference type="SUPFAM" id="SSF51604">
    <property type="entry name" value="Enolase C-terminal domain-like"/>
    <property type="match status" value="1"/>
</dbReference>
<comment type="cofactor">
    <cofactor evidence="2">
        <name>Mg(2+)</name>
        <dbReference type="ChEBI" id="CHEBI:18420"/>
    </cofactor>
</comment>
<dbReference type="SFLD" id="SFLDF00111">
    <property type="entry name" value="L-fuconate_dehydratase"/>
    <property type="match status" value="1"/>
</dbReference>
<keyword evidence="6" id="KW-0456">Lyase</keyword>
<dbReference type="InterPro" id="IPR029017">
    <property type="entry name" value="Enolase-like_N"/>
</dbReference>
<dbReference type="InterPro" id="IPR018110">
    <property type="entry name" value="Mandel_Rmase/mucon_lact_enz_CS"/>
</dbReference>
<dbReference type="SUPFAM" id="SSF54826">
    <property type="entry name" value="Enolase N-terminal domain-like"/>
    <property type="match status" value="1"/>
</dbReference>
<keyword evidence="5" id="KW-0460">Magnesium</keyword>
<dbReference type="Gene3D" id="3.20.20.100">
    <property type="entry name" value="NADP-dependent oxidoreductase domain"/>
    <property type="match status" value="1"/>
</dbReference>
<dbReference type="Gene3D" id="3.20.20.120">
    <property type="entry name" value="Enolase-like C-terminal domain"/>
    <property type="match status" value="1"/>
</dbReference>
<dbReference type="CDD" id="cd19152">
    <property type="entry name" value="AKR_AKR15A"/>
    <property type="match status" value="1"/>
</dbReference>
<dbReference type="InterPro" id="IPR013342">
    <property type="entry name" value="Mandelate_racemase_C"/>
</dbReference>
<dbReference type="SMART" id="SM00922">
    <property type="entry name" value="MR_MLE"/>
    <property type="match status" value="1"/>
</dbReference>
<organism evidence="8 9">
    <name type="scientific">Microbacterium deminutum</name>
    <dbReference type="NCBI Taxonomy" id="344164"/>
    <lineage>
        <taxon>Bacteria</taxon>
        <taxon>Bacillati</taxon>
        <taxon>Actinomycetota</taxon>
        <taxon>Actinomycetes</taxon>
        <taxon>Micrococcales</taxon>
        <taxon>Microbacteriaceae</taxon>
        <taxon>Microbacterium</taxon>
    </lineage>
</organism>
<dbReference type="PROSITE" id="PS00909">
    <property type="entry name" value="MR_MLE_2"/>
    <property type="match status" value="1"/>
</dbReference>
<dbReference type="EMBL" id="BAAAOG010000006">
    <property type="protein sequence ID" value="GAA1964006.1"/>
    <property type="molecule type" value="Genomic_DNA"/>
</dbReference>
<dbReference type="PANTHER" id="PTHR13794:SF58">
    <property type="entry name" value="MITOCHONDRIAL ENOLASE SUPERFAMILY MEMBER 1"/>
    <property type="match status" value="1"/>
</dbReference>
<evidence type="ECO:0000256" key="1">
    <source>
        <dbReference type="ARBA" id="ARBA00001737"/>
    </source>
</evidence>
<dbReference type="Pfam" id="PF00248">
    <property type="entry name" value="Aldo_ket_red"/>
    <property type="match status" value="1"/>
</dbReference>
<dbReference type="Proteomes" id="UP001499933">
    <property type="component" value="Unassembled WGS sequence"/>
</dbReference>
<evidence type="ECO:0000256" key="2">
    <source>
        <dbReference type="ARBA" id="ARBA00001946"/>
    </source>
</evidence>
<evidence type="ECO:0000256" key="3">
    <source>
        <dbReference type="ARBA" id="ARBA00013142"/>
    </source>
</evidence>
<dbReference type="SFLD" id="SFLDS00001">
    <property type="entry name" value="Enolase"/>
    <property type="match status" value="1"/>
</dbReference>
<dbReference type="InterPro" id="IPR036812">
    <property type="entry name" value="NAD(P)_OxRdtase_dom_sf"/>
</dbReference>
<dbReference type="SUPFAM" id="SSF51430">
    <property type="entry name" value="NAD(P)-linked oxidoreductase"/>
    <property type="match status" value="1"/>
</dbReference>
<dbReference type="InterPro" id="IPR036849">
    <property type="entry name" value="Enolase-like_C_sf"/>
</dbReference>
<feature type="domain" description="Mandelate racemase/muconate lactonizing enzyme C-terminal" evidence="7">
    <location>
        <begin position="529"/>
        <end position="625"/>
    </location>
</feature>
<dbReference type="InterPro" id="IPR034610">
    <property type="entry name" value="L-fuconate_dehydratase"/>
</dbReference>
<comment type="catalytic activity">
    <reaction evidence="1">
        <text>L-fuconate = 2-dehydro-3-deoxy-L-fuconate + H2O</text>
        <dbReference type="Rhea" id="RHEA:22772"/>
        <dbReference type="ChEBI" id="CHEBI:15377"/>
        <dbReference type="ChEBI" id="CHEBI:21291"/>
        <dbReference type="ChEBI" id="CHEBI:37448"/>
        <dbReference type="EC" id="4.2.1.68"/>
    </reaction>
</comment>
<evidence type="ECO:0000313" key="9">
    <source>
        <dbReference type="Proteomes" id="UP001499933"/>
    </source>
</evidence>
<evidence type="ECO:0000259" key="7">
    <source>
        <dbReference type="SMART" id="SM00922"/>
    </source>
</evidence>
<keyword evidence="9" id="KW-1185">Reference proteome</keyword>
<sequence>MTLPTRSHRGLAFTTLGAGCAQLGNLYRAISDEEAEATVRAAWERGIRYFDTAPHYGLGLSERRLGRALAAYPRDEYVLSTKVGRVLVPSPETAGERDLANGFDVPADSRRVYDLSRDGVLRSIEDSLERLGVDRIDVVYMHDPDDHWEAASTTGAETLVQLRDEGVIGGFGAGMNQGEMLADLIEQTDVDIVMCAGRLTLLEQDHAERMLRLAAERDVAVVAAAVYNSGLLSRESVAEDATFNYTQAPAGILARARDIERICREHNASLPAAAVQFPLRYPQVVSVVAGMRGADQGPRDGRAAHCATLRRTLACARRRRLHQGGSMSTITSVEIHDLRFPTSVTADGSDAMNQDADYSAAYVVLLTDETVDGEPLRGHGFTFTIGRGNELCAAAARSYANHLVGQDLDDVVGDLGGTYRLLASDSQLRWLGPEKGVVHLALAAVMNAAWDLAARRAGKPLWRYLVELPAETLVDALDLRYLSDELTRDEAIAMLRATAPLRAARTAELEAAGGYPCYTTSAGWLGYDDDKMVRLLREAVAEGYSHVKLKVGRDLHEDRRRVALARAIIGPDIKLMIDANQMWDVPQAIEWVNALAEYDLHWIEEPTSPDDILGHAAIRAAVAPIGVATGEHGMNRVLFKQLLQAEAIDYCQIDSARMASVNEIVAVYLMAAKRGVPVCPHAGGVGLCELVQHLSIFDYIALTGTTEDRVTEYVDHLHEHFADPCIVADARYVVPTRPGYSAEIIEGSIAEFEFPDGGYWRQVVA</sequence>
<dbReference type="Gene3D" id="3.30.390.10">
    <property type="entry name" value="Enolase-like, N-terminal domain"/>
    <property type="match status" value="1"/>
</dbReference>
<dbReference type="EC" id="4.2.1.68" evidence="3"/>
<proteinExistence type="predicted"/>
<reference evidence="9" key="1">
    <citation type="journal article" date="2019" name="Int. J. Syst. Evol. Microbiol.">
        <title>The Global Catalogue of Microorganisms (GCM) 10K type strain sequencing project: providing services to taxonomists for standard genome sequencing and annotation.</title>
        <authorList>
            <consortium name="The Broad Institute Genomics Platform"/>
            <consortium name="The Broad Institute Genome Sequencing Center for Infectious Disease"/>
            <person name="Wu L."/>
            <person name="Ma J."/>
        </authorList>
    </citation>
    <scope>NUCLEOTIDE SEQUENCE [LARGE SCALE GENOMIC DNA]</scope>
    <source>
        <strain evidence="9">JCM 14901</strain>
    </source>
</reference>
<name>A0ABP5CH61_9MICO</name>
<protein>
    <recommendedName>
        <fullName evidence="3">L-fuconate dehydratase</fullName>
        <ecNumber evidence="3">4.2.1.68</ecNumber>
    </recommendedName>
</protein>
<dbReference type="PANTHER" id="PTHR13794">
    <property type="entry name" value="ENOLASE SUPERFAMILY, MANDELATE RACEMASE"/>
    <property type="match status" value="1"/>
</dbReference>
<dbReference type="Pfam" id="PF02746">
    <property type="entry name" value="MR_MLE_N"/>
    <property type="match status" value="1"/>
</dbReference>
<evidence type="ECO:0000256" key="4">
    <source>
        <dbReference type="ARBA" id="ARBA00022723"/>
    </source>
</evidence>
<evidence type="ECO:0000256" key="5">
    <source>
        <dbReference type="ARBA" id="ARBA00022842"/>
    </source>
</evidence>
<evidence type="ECO:0000313" key="8">
    <source>
        <dbReference type="EMBL" id="GAA1964006.1"/>
    </source>
</evidence>
<dbReference type="SFLD" id="SFLDG00179">
    <property type="entry name" value="mandelate_racemase"/>
    <property type="match status" value="1"/>
</dbReference>
<comment type="caution">
    <text evidence="8">The sequence shown here is derived from an EMBL/GenBank/DDBJ whole genome shotgun (WGS) entry which is preliminary data.</text>
</comment>
<dbReference type="PROSITE" id="PS51257">
    <property type="entry name" value="PROKAR_LIPOPROTEIN"/>
    <property type="match status" value="1"/>
</dbReference>